<protein>
    <submittedName>
        <fullName evidence="1">Uncharacterized protein</fullName>
    </submittedName>
</protein>
<organism evidence="1 2">
    <name type="scientific">Vibrio phage JSF30</name>
    <dbReference type="NCBI Taxonomy" id="1983607"/>
    <lineage>
        <taxon>Viruses</taxon>
        <taxon>Duplodnaviria</taxon>
        <taxon>Heunggongvirae</taxon>
        <taxon>Uroviricota</taxon>
        <taxon>Caudoviricetes</taxon>
        <taxon>Autographivirales</taxon>
        <taxon>Autotranscriptaviridae</taxon>
        <taxon>Studiervirinae</taxon>
        <taxon>Chatterjeevirus</taxon>
        <taxon>Chatterjeevirus ICP3</taxon>
    </lineage>
</organism>
<evidence type="ECO:0000313" key="2">
    <source>
        <dbReference type="Proteomes" id="UP000240368"/>
    </source>
</evidence>
<reference evidence="1 2" key="1">
    <citation type="journal article" date="2017" name="Sci. Rep.">
        <title>Analysis of the CRISPR-Cas system in bacteriophages active on epidemic strains of Vibrio cholerae in Bangladesh.</title>
        <authorList>
            <person name="Naser I.B."/>
            <person name="Hoque M.M."/>
            <person name="Nahid M.A."/>
            <person name="Tareq T.M."/>
            <person name="Rocky M.K."/>
            <person name="Faruque S.M."/>
        </authorList>
    </citation>
    <scope>NUCLEOTIDE SEQUENCE [LARGE SCALE GENOMIC DNA]</scope>
</reference>
<proteinExistence type="predicted"/>
<sequence length="104" mass="11867">MSILTRVLKVFLKATVKVLVKDAAKGHRKVEKLQVNKKVKQIDKKFVAERARLRTKAEQYQKRAIQTHAEAEAAKKVLREKANALHNEAVQSRQLADKLEGLLK</sequence>
<evidence type="ECO:0000313" key="1">
    <source>
        <dbReference type="EMBL" id="ASV42915.1"/>
    </source>
</evidence>
<accession>A0A2D0Z4P3</accession>
<dbReference type="Proteomes" id="UP000240368">
    <property type="component" value="Segment"/>
</dbReference>
<dbReference type="EMBL" id="KY883644">
    <property type="protein sequence ID" value="ASV42915.1"/>
    <property type="molecule type" value="Genomic_DNA"/>
</dbReference>
<name>A0A2D0Z4P3_9CAUD</name>